<feature type="transmembrane region" description="Helical" evidence="1">
    <location>
        <begin position="12"/>
        <end position="35"/>
    </location>
</feature>
<evidence type="ECO:0000256" key="1">
    <source>
        <dbReference type="SAM" id="Phobius"/>
    </source>
</evidence>
<keyword evidence="3" id="KW-1185">Reference proteome</keyword>
<protein>
    <recommendedName>
        <fullName evidence="4">DUF4044 domain-containing protein</fullName>
    </recommendedName>
</protein>
<gene>
    <name evidence="2" type="ORF">A5880_003055</name>
</gene>
<sequence>MKSERFKPIKIGLYMIKWLIIASVIGVLMGSLSAFF</sequence>
<accession>A0ABU8IIF0</accession>
<keyword evidence="1" id="KW-1133">Transmembrane helix</keyword>
<name>A0ABU8IIF0_9ENTE</name>
<dbReference type="Proteomes" id="UP000195139">
    <property type="component" value="Unassembled WGS sequence"/>
</dbReference>
<keyword evidence="1" id="KW-0472">Membrane</keyword>
<evidence type="ECO:0000313" key="2">
    <source>
        <dbReference type="EMBL" id="MEI5995464.1"/>
    </source>
</evidence>
<evidence type="ECO:0008006" key="4">
    <source>
        <dbReference type="Google" id="ProtNLM"/>
    </source>
</evidence>
<comment type="caution">
    <text evidence="2">The sequence shown here is derived from an EMBL/GenBank/DDBJ whole genome shotgun (WGS) entry which is preliminary data.</text>
</comment>
<organism evidence="2 3">
    <name type="scientific">Candidatus Enterococcus mansonii</name>
    <dbReference type="NCBI Taxonomy" id="1834181"/>
    <lineage>
        <taxon>Bacteria</taxon>
        <taxon>Bacillati</taxon>
        <taxon>Bacillota</taxon>
        <taxon>Bacilli</taxon>
        <taxon>Lactobacillales</taxon>
        <taxon>Enterococcaceae</taxon>
        <taxon>Enterococcus</taxon>
    </lineage>
</organism>
<dbReference type="EMBL" id="NGLE02000001">
    <property type="protein sequence ID" value="MEI5995464.1"/>
    <property type="molecule type" value="Genomic_DNA"/>
</dbReference>
<keyword evidence="1" id="KW-0812">Transmembrane</keyword>
<proteinExistence type="predicted"/>
<evidence type="ECO:0000313" key="3">
    <source>
        <dbReference type="Proteomes" id="UP000195139"/>
    </source>
</evidence>
<reference evidence="2" key="1">
    <citation type="submission" date="2018-07" db="EMBL/GenBank/DDBJ databases">
        <title>The Genome Sequence of Enterococcus sp. DIV0659b.</title>
        <authorList>
            <consortium name="The Broad Institute Genomics Platform"/>
            <consortium name="The Broad Institute Genomic Center for Infectious Diseases"/>
            <person name="Earl A."/>
            <person name="Manson A."/>
            <person name="Schwartman J."/>
            <person name="Gilmore M."/>
            <person name="Abouelleil A."/>
            <person name="Cao P."/>
            <person name="Chapman S."/>
            <person name="Cusick C."/>
            <person name="Shea T."/>
            <person name="Young S."/>
            <person name="Neafsey D."/>
            <person name="Nusbaum C."/>
            <person name="Birren B."/>
        </authorList>
    </citation>
    <scope>NUCLEOTIDE SEQUENCE [LARGE SCALE GENOMIC DNA]</scope>
    <source>
        <strain evidence="2">4G2_DIV0659</strain>
    </source>
</reference>